<dbReference type="AlphaFoldDB" id="A0A2R6AZ63"/>
<accession>A0A2R6AZ63</accession>
<evidence type="ECO:0000313" key="2">
    <source>
        <dbReference type="Proteomes" id="UP000240322"/>
    </source>
</evidence>
<protein>
    <recommendedName>
        <fullName evidence="3">Transposase</fullName>
    </recommendedName>
</protein>
<evidence type="ECO:0008006" key="3">
    <source>
        <dbReference type="Google" id="ProtNLM"/>
    </source>
</evidence>
<organism evidence="1 2">
    <name type="scientific">Candidatus Marsarchaeota G2 archaeon OSP_D</name>
    <dbReference type="NCBI Taxonomy" id="1978157"/>
    <lineage>
        <taxon>Archaea</taxon>
        <taxon>Candidatus Marsarchaeota</taxon>
        <taxon>Candidatus Marsarchaeota group 2</taxon>
    </lineage>
</organism>
<comment type="caution">
    <text evidence="1">The sequence shown here is derived from an EMBL/GenBank/DDBJ whole genome shotgun (WGS) entry which is preliminary data.</text>
</comment>
<sequence length="67" mass="7805">MEPTTDIFEFFRDLNVFKRNRKRFELKVVAVLLYAFGLSLRKTSRFFWVLSERVSKSSVLGGVGEEG</sequence>
<dbReference type="Proteomes" id="UP000240322">
    <property type="component" value="Unassembled WGS sequence"/>
</dbReference>
<gene>
    <name evidence="1" type="ORF">B9Q03_03610</name>
</gene>
<name>A0A2R6AZ63_9ARCH</name>
<dbReference type="EMBL" id="NEXE01000021">
    <property type="protein sequence ID" value="PSN91623.1"/>
    <property type="molecule type" value="Genomic_DNA"/>
</dbReference>
<reference evidence="1 2" key="1">
    <citation type="submission" date="2017-04" db="EMBL/GenBank/DDBJ databases">
        <title>Novel microbial lineages endemic to geothermal iron-oxide mats fill important gaps in the evolutionary history of Archaea.</title>
        <authorList>
            <person name="Jay Z.J."/>
            <person name="Beam J.P."/>
            <person name="Dlakic M."/>
            <person name="Rusch D.B."/>
            <person name="Kozubal M.A."/>
            <person name="Inskeep W.P."/>
        </authorList>
    </citation>
    <scope>NUCLEOTIDE SEQUENCE [LARGE SCALE GENOMIC DNA]</scope>
    <source>
        <strain evidence="1">OSP_D</strain>
    </source>
</reference>
<proteinExistence type="predicted"/>
<evidence type="ECO:0000313" key="1">
    <source>
        <dbReference type="EMBL" id="PSN91623.1"/>
    </source>
</evidence>